<accession>A0A640KFT0</accession>
<dbReference type="AlphaFoldDB" id="A0A640KFT0"/>
<organism evidence="2 3">
    <name type="scientific">Leishmania tarentolae</name>
    <name type="common">Sauroleishmania tarentolae</name>
    <dbReference type="NCBI Taxonomy" id="5689"/>
    <lineage>
        <taxon>Eukaryota</taxon>
        <taxon>Discoba</taxon>
        <taxon>Euglenozoa</taxon>
        <taxon>Kinetoplastea</taxon>
        <taxon>Metakinetoplastina</taxon>
        <taxon>Trypanosomatida</taxon>
        <taxon>Trypanosomatidae</taxon>
        <taxon>Leishmaniinae</taxon>
        <taxon>Leishmania</taxon>
        <taxon>lizard Leishmania</taxon>
    </lineage>
</organism>
<feature type="transmembrane region" description="Helical" evidence="1">
    <location>
        <begin position="39"/>
        <end position="59"/>
    </location>
</feature>
<protein>
    <submittedName>
        <fullName evidence="2">Uncharacterized protein</fullName>
    </submittedName>
</protein>
<keyword evidence="3" id="KW-1185">Reference proteome</keyword>
<reference evidence="2" key="1">
    <citation type="submission" date="2019-11" db="EMBL/GenBank/DDBJ databases">
        <title>Leishmania tarentolae CDS.</title>
        <authorList>
            <person name="Goto Y."/>
            <person name="Yamagishi J."/>
        </authorList>
    </citation>
    <scope>NUCLEOTIDE SEQUENCE [LARGE SCALE GENOMIC DNA]</scope>
    <source>
        <strain evidence="2">Parrot Tar II</strain>
    </source>
</reference>
<sequence length="250" mass="27273">MSLASATAPPLLLMAGDLPSFRHTHAHVRTDWEGEHPSAFLAIAVVVAIAAAAVTPLCLRQVIVIVQVNGRNVVVCIESQILEGVRLVVDAIILECAGHVQLARIGLQPHPCITARVRVYGEIALAKKFFEGFLLAHLQCFFIASQCIHNANAARAACQGSDDVLRVFPPWNIVVEVNVGVGVDGRHVWHAAQWHCVRAHTASHIYTRPEVIGLGIPPVRDVGARHLHERLCEVCKLRHLLVGSDERCQV</sequence>
<keyword evidence="1" id="KW-0812">Transmembrane</keyword>
<dbReference type="EMBL" id="BLBS01000028">
    <property type="protein sequence ID" value="GET88403.1"/>
    <property type="molecule type" value="Genomic_DNA"/>
</dbReference>
<gene>
    <name evidence="2" type="ORF">LtaPh_2116351</name>
</gene>
<keyword evidence="1" id="KW-0472">Membrane</keyword>
<dbReference type="Proteomes" id="UP000419144">
    <property type="component" value="Unassembled WGS sequence"/>
</dbReference>
<evidence type="ECO:0000313" key="3">
    <source>
        <dbReference type="Proteomes" id="UP000419144"/>
    </source>
</evidence>
<keyword evidence="1" id="KW-1133">Transmembrane helix</keyword>
<proteinExistence type="predicted"/>
<evidence type="ECO:0000313" key="2">
    <source>
        <dbReference type="EMBL" id="GET88403.1"/>
    </source>
</evidence>
<dbReference type="VEuPathDB" id="TriTrypDB:LtaPh_2116351"/>
<comment type="caution">
    <text evidence="2">The sequence shown here is derived from an EMBL/GenBank/DDBJ whole genome shotgun (WGS) entry which is preliminary data.</text>
</comment>
<name>A0A640KFT0_LEITA</name>
<evidence type="ECO:0000256" key="1">
    <source>
        <dbReference type="SAM" id="Phobius"/>
    </source>
</evidence>